<dbReference type="AlphaFoldDB" id="A0A1Y5FC32"/>
<feature type="chain" id="PRO_5012983529" description="POTRA domain-containing protein" evidence="6">
    <location>
        <begin position="26"/>
        <end position="760"/>
    </location>
</feature>
<dbReference type="InterPro" id="IPR010827">
    <property type="entry name" value="BamA/TamA_POTRA"/>
</dbReference>
<proteinExistence type="predicted"/>
<feature type="signal peptide" evidence="6">
    <location>
        <begin position="1"/>
        <end position="25"/>
    </location>
</feature>
<evidence type="ECO:0000313" key="9">
    <source>
        <dbReference type="Proteomes" id="UP000196531"/>
    </source>
</evidence>
<evidence type="ECO:0000259" key="7">
    <source>
        <dbReference type="PROSITE" id="PS51779"/>
    </source>
</evidence>
<dbReference type="PANTHER" id="PTHR12815">
    <property type="entry name" value="SORTING AND ASSEMBLY MACHINERY SAMM50 PROTEIN FAMILY MEMBER"/>
    <property type="match status" value="1"/>
</dbReference>
<dbReference type="GO" id="GO:0019867">
    <property type="term" value="C:outer membrane"/>
    <property type="evidence" value="ECO:0007669"/>
    <property type="project" value="InterPro"/>
</dbReference>
<sequence>MNIKKYLQFILMASLQLFLLGSVCAQEESSTIEDVTIESITYINDQGETLENPTLVHITTLEVGELLDAEKLITDVNTLSNKFPEYSEVTARVEPGSSEDLIQIVFEFQLKRKIKYVSLKLTQVEEILNIRDKLVAQKGLLLKGSAIDQDKQTIKETYQKLGYPFVEVTEQVNSLNNDGDVSVRYHVVSLEGKINLKELKIKGGHSFELKKLKKLFKSKESGFFAKNKLNIFTLERDQLELTKFYRENGFLDISITHKINDKKKKGYRDVTFTITEGHQSIIDELSVNGNKVKEESEILKLFNFKTHNPYNEKKFRIGLQKIREAYGRIGYPLVNTITDYDPTSKTLSIFISEGELHHISEIKVTGNQYMEEEVILRDVSFVPGEIVNTDKIQESLNKMRKTGFYDDVRIDYSPNASGSGIIYVSVEEARAHYIEFGVGYNTSGLGGDIGYRNPNLFDAGRSISLSASKDEELLKLGLIYKDPHLLGSDYEMEISLNYGEAEQPDYQRSRTAMRFMIKKLITDNLKIGIGTRIEFMDISDVSTELANEVHDARGTSRTIGMISTIVYKDEEVDSAGDSIRGHRMKLALFPSYSDNGAYLKAVSEFMAHRSLGRNEHGSHHVISGRVTLGYSSENTPFYEKFYAGGLSTIRGYKSRSLSPDGSVVGGSYVASGNLTYSFPLWKNILKGVVFVEAASVANDISELSNVRLVAGIGVRANLKDTFLRSNIEAGFAIPLNGDDNQDILRPFYFMLGSYDPAYDL</sequence>
<keyword evidence="3 6" id="KW-0732">Signal</keyword>
<dbReference type="Pfam" id="PF07244">
    <property type="entry name" value="POTRA"/>
    <property type="match status" value="4"/>
</dbReference>
<organism evidence="8 9">
    <name type="scientific">Halobacteriovorax marinus</name>
    <dbReference type="NCBI Taxonomy" id="97084"/>
    <lineage>
        <taxon>Bacteria</taxon>
        <taxon>Pseudomonadati</taxon>
        <taxon>Bdellovibrionota</taxon>
        <taxon>Bacteriovoracia</taxon>
        <taxon>Bacteriovoracales</taxon>
        <taxon>Halobacteriovoraceae</taxon>
        <taxon>Halobacteriovorax</taxon>
    </lineage>
</organism>
<protein>
    <recommendedName>
        <fullName evidence="7">POTRA domain-containing protein</fullName>
    </recommendedName>
</protein>
<reference evidence="9" key="1">
    <citation type="journal article" date="2017" name="Proc. Natl. Acad. Sci. U.S.A.">
        <title>Simulation of Deepwater Horizon oil plume reveals substrate specialization within a complex community of hydrocarbon-degraders.</title>
        <authorList>
            <person name="Hu P."/>
            <person name="Dubinsky E.A."/>
            <person name="Probst A.J."/>
            <person name="Wang J."/>
            <person name="Sieber C.M.K."/>
            <person name="Tom L.M."/>
            <person name="Gardinali P."/>
            <person name="Banfield J.F."/>
            <person name="Atlas R.M."/>
            <person name="Andersen G.L."/>
        </authorList>
    </citation>
    <scope>NUCLEOTIDE SEQUENCE [LARGE SCALE GENOMIC DNA]</scope>
</reference>
<evidence type="ECO:0000313" key="8">
    <source>
        <dbReference type="EMBL" id="OUR99761.1"/>
    </source>
</evidence>
<comment type="subcellular location">
    <subcellularLocation>
        <location evidence="1">Membrane</location>
    </subcellularLocation>
</comment>
<dbReference type="Gene3D" id="3.10.20.310">
    <property type="entry name" value="membrane protein fhac"/>
    <property type="match status" value="4"/>
</dbReference>
<evidence type="ECO:0000256" key="1">
    <source>
        <dbReference type="ARBA" id="ARBA00004370"/>
    </source>
</evidence>
<evidence type="ECO:0000256" key="3">
    <source>
        <dbReference type="ARBA" id="ARBA00022729"/>
    </source>
</evidence>
<evidence type="ECO:0000256" key="4">
    <source>
        <dbReference type="ARBA" id="ARBA00023136"/>
    </source>
</evidence>
<dbReference type="PANTHER" id="PTHR12815:SF47">
    <property type="entry name" value="TRANSLOCATION AND ASSEMBLY MODULE SUBUNIT TAMA"/>
    <property type="match status" value="1"/>
</dbReference>
<dbReference type="InterPro" id="IPR000184">
    <property type="entry name" value="Bac_surfAg_D15"/>
</dbReference>
<comment type="caution">
    <text evidence="8">The sequence shown here is derived from an EMBL/GenBank/DDBJ whole genome shotgun (WGS) entry which is preliminary data.</text>
</comment>
<evidence type="ECO:0000256" key="2">
    <source>
        <dbReference type="ARBA" id="ARBA00022692"/>
    </source>
</evidence>
<gene>
    <name evidence="8" type="ORF">A9Q84_01675</name>
</gene>
<name>A0A1Y5FC32_9BACT</name>
<feature type="domain" description="POTRA" evidence="7">
    <location>
        <begin position="280"/>
        <end position="354"/>
    </location>
</feature>
<evidence type="ECO:0000256" key="6">
    <source>
        <dbReference type="SAM" id="SignalP"/>
    </source>
</evidence>
<feature type="domain" description="POTRA" evidence="7">
    <location>
        <begin position="357"/>
        <end position="429"/>
    </location>
</feature>
<keyword evidence="4" id="KW-0472">Membrane</keyword>
<dbReference type="Pfam" id="PF01103">
    <property type="entry name" value="Omp85"/>
    <property type="match status" value="1"/>
</dbReference>
<keyword evidence="2" id="KW-0812">Transmembrane</keyword>
<dbReference type="EMBL" id="MAAO01000002">
    <property type="protein sequence ID" value="OUR99761.1"/>
    <property type="molecule type" value="Genomic_DNA"/>
</dbReference>
<dbReference type="InterPro" id="IPR039910">
    <property type="entry name" value="D15-like"/>
</dbReference>
<dbReference type="InterPro" id="IPR034746">
    <property type="entry name" value="POTRA"/>
</dbReference>
<keyword evidence="5" id="KW-0998">Cell outer membrane</keyword>
<accession>A0A1Y5FC32</accession>
<dbReference type="Proteomes" id="UP000196531">
    <property type="component" value="Unassembled WGS sequence"/>
</dbReference>
<evidence type="ECO:0000256" key="5">
    <source>
        <dbReference type="ARBA" id="ARBA00023237"/>
    </source>
</evidence>
<dbReference type="PROSITE" id="PS51779">
    <property type="entry name" value="POTRA"/>
    <property type="match status" value="2"/>
</dbReference>
<dbReference type="Gene3D" id="2.40.160.50">
    <property type="entry name" value="membrane protein fhac: a member of the omp85/tpsb transporter family"/>
    <property type="match status" value="1"/>
</dbReference>